<sequence length="531" mass="58813">MLDQPRTVGRLFGFGNQRPHYVVQPGSISLVTPIAQPTNAKEQAGDWGRIALLNRGGQYPPVYALNRKLDGINETVVCGQSLWQVVVKIASMVGYQLPTHTMDGDKPGQCSANHAEKQLAAYFICKHLFLPDDVVSEDELHDLLCRRQENKDGEPDEEERKISLTQLHRVKPPVSCKRATIVSSNTACADCKKFCERVNSHFRLELFLQTPTEDGIIPRDAVKYAKRDFLQGGEGSFGTVYTGKYLETKVAIKCVKIRGKTETERRKCREAIQREVSVWRKTRHPNIVQFIGACYDGSSCLLVSEYASGGTLKSYLNDHRKADRSLVWRLLHEVALGLYCLHECGIVHSDLKSNNIVVGDDGKAKLIDFGLSFKPSESDLEKISWAALQYRPPEYVLEHGAGPSFAGDVYSLGMCILEAVTGERPWGGAADFAIRERFRKKEMVSKPPMMLDSEWELVEEMCVFEPSARMLLPDVIERLRSLGGNQAPTALASPDSIPLINASSRQQRTAAYSATAPGSAAYSATASGLSS</sequence>
<dbReference type="SUPFAM" id="SSF56112">
    <property type="entry name" value="Protein kinase-like (PK-like)"/>
    <property type="match status" value="1"/>
</dbReference>
<dbReference type="Gene3D" id="1.10.510.10">
    <property type="entry name" value="Transferase(Phosphotransferase) domain 1"/>
    <property type="match status" value="1"/>
</dbReference>
<evidence type="ECO:0000313" key="3">
    <source>
        <dbReference type="Proteomes" id="UP001165083"/>
    </source>
</evidence>
<keyword evidence="3" id="KW-1185">Reference proteome</keyword>
<dbReference type="GO" id="GO:0005524">
    <property type="term" value="F:ATP binding"/>
    <property type="evidence" value="ECO:0007669"/>
    <property type="project" value="InterPro"/>
</dbReference>
<dbReference type="PROSITE" id="PS00108">
    <property type="entry name" value="PROTEIN_KINASE_ST"/>
    <property type="match status" value="1"/>
</dbReference>
<protein>
    <submittedName>
        <fullName evidence="2">Unnamed protein product</fullName>
    </submittedName>
</protein>
<dbReference type="InterPro" id="IPR057517">
    <property type="entry name" value="SsdA-like_C"/>
</dbReference>
<dbReference type="InterPro" id="IPR011009">
    <property type="entry name" value="Kinase-like_dom_sf"/>
</dbReference>
<dbReference type="OrthoDB" id="26722at2759"/>
<gene>
    <name evidence="2" type="ORF">Plil01_001392600</name>
</gene>
<proteinExistence type="predicted"/>
<dbReference type="SMART" id="SM00220">
    <property type="entry name" value="S_TKc"/>
    <property type="match status" value="1"/>
</dbReference>
<dbReference type="PANTHER" id="PTHR44329">
    <property type="entry name" value="SERINE/THREONINE-PROTEIN KINASE TNNI3K-RELATED"/>
    <property type="match status" value="1"/>
</dbReference>
<reference evidence="2" key="1">
    <citation type="submission" date="2023-04" db="EMBL/GenBank/DDBJ databases">
        <title>Phytophthora lilii NBRC 32176.</title>
        <authorList>
            <person name="Ichikawa N."/>
            <person name="Sato H."/>
            <person name="Tonouchi N."/>
        </authorList>
    </citation>
    <scope>NUCLEOTIDE SEQUENCE</scope>
    <source>
        <strain evidence="2">NBRC 32176</strain>
    </source>
</reference>
<dbReference type="Proteomes" id="UP001165083">
    <property type="component" value="Unassembled WGS sequence"/>
</dbReference>
<comment type="caution">
    <text evidence="2">The sequence shown here is derived from an EMBL/GenBank/DDBJ whole genome shotgun (WGS) entry which is preliminary data.</text>
</comment>
<evidence type="ECO:0000313" key="2">
    <source>
        <dbReference type="EMBL" id="GMF32574.1"/>
    </source>
</evidence>
<dbReference type="InterPro" id="IPR000719">
    <property type="entry name" value="Prot_kinase_dom"/>
</dbReference>
<name>A0A9W7CJW3_9STRA</name>
<organism evidence="2 3">
    <name type="scientific">Phytophthora lilii</name>
    <dbReference type="NCBI Taxonomy" id="2077276"/>
    <lineage>
        <taxon>Eukaryota</taxon>
        <taxon>Sar</taxon>
        <taxon>Stramenopiles</taxon>
        <taxon>Oomycota</taxon>
        <taxon>Peronosporomycetes</taxon>
        <taxon>Peronosporales</taxon>
        <taxon>Peronosporaceae</taxon>
        <taxon>Phytophthora</taxon>
    </lineage>
</organism>
<dbReference type="Pfam" id="PF24120">
    <property type="entry name" value="SsdA_C"/>
    <property type="match status" value="1"/>
</dbReference>
<dbReference type="AlphaFoldDB" id="A0A9W7CJW3"/>
<dbReference type="PROSITE" id="PS50011">
    <property type="entry name" value="PROTEIN_KINASE_DOM"/>
    <property type="match status" value="1"/>
</dbReference>
<accession>A0A9W7CJW3</accession>
<dbReference type="EMBL" id="BSXW01000998">
    <property type="protein sequence ID" value="GMF32574.1"/>
    <property type="molecule type" value="Genomic_DNA"/>
</dbReference>
<dbReference type="Pfam" id="PF00069">
    <property type="entry name" value="Pkinase"/>
    <property type="match status" value="1"/>
</dbReference>
<dbReference type="InterPro" id="IPR051681">
    <property type="entry name" value="Ser/Thr_Kinases-Pseudokinases"/>
</dbReference>
<dbReference type="InterPro" id="IPR008271">
    <property type="entry name" value="Ser/Thr_kinase_AS"/>
</dbReference>
<dbReference type="GO" id="GO:0004674">
    <property type="term" value="F:protein serine/threonine kinase activity"/>
    <property type="evidence" value="ECO:0007669"/>
    <property type="project" value="TreeGrafter"/>
</dbReference>
<dbReference type="PANTHER" id="PTHR44329:SF214">
    <property type="entry name" value="PROTEIN KINASE DOMAIN-CONTAINING PROTEIN"/>
    <property type="match status" value="1"/>
</dbReference>
<feature type="domain" description="Protein kinase" evidence="1">
    <location>
        <begin position="226"/>
        <end position="482"/>
    </location>
</feature>
<evidence type="ECO:0000259" key="1">
    <source>
        <dbReference type="PROSITE" id="PS50011"/>
    </source>
</evidence>